<feature type="transmembrane region" description="Helical" evidence="8">
    <location>
        <begin position="318"/>
        <end position="338"/>
    </location>
</feature>
<evidence type="ECO:0000256" key="5">
    <source>
        <dbReference type="ARBA" id="ARBA00022692"/>
    </source>
</evidence>
<proteinExistence type="predicted"/>
<dbReference type="GO" id="GO:0005886">
    <property type="term" value="C:plasma membrane"/>
    <property type="evidence" value="ECO:0007669"/>
    <property type="project" value="UniProtKB-SubCell"/>
</dbReference>
<gene>
    <name evidence="9" type="ORF">IRI77_14200</name>
</gene>
<dbReference type="KEGG" id="pfer:IRI77_14200"/>
<accession>A0A7S7NWJ0</accession>
<dbReference type="GO" id="GO:0009103">
    <property type="term" value="P:lipopolysaccharide biosynthetic process"/>
    <property type="evidence" value="ECO:0007669"/>
    <property type="project" value="UniProtKB-ARBA"/>
</dbReference>
<keyword evidence="3" id="KW-0328">Glycosyltransferase</keyword>
<name>A0A7S7NWJ0_PALFE</name>
<feature type="transmembrane region" description="Helical" evidence="8">
    <location>
        <begin position="179"/>
        <end position="205"/>
    </location>
</feature>
<keyword evidence="6 8" id="KW-1133">Transmembrane helix</keyword>
<organism evidence="9 10">
    <name type="scientific">Paludibaculum fermentans</name>
    <dbReference type="NCBI Taxonomy" id="1473598"/>
    <lineage>
        <taxon>Bacteria</taxon>
        <taxon>Pseudomonadati</taxon>
        <taxon>Acidobacteriota</taxon>
        <taxon>Terriglobia</taxon>
        <taxon>Bryobacterales</taxon>
        <taxon>Bryobacteraceae</taxon>
        <taxon>Paludibaculum</taxon>
    </lineage>
</organism>
<evidence type="ECO:0008006" key="11">
    <source>
        <dbReference type="Google" id="ProtNLM"/>
    </source>
</evidence>
<dbReference type="PANTHER" id="PTHR33908">
    <property type="entry name" value="MANNOSYLTRANSFERASE YKCB-RELATED"/>
    <property type="match status" value="1"/>
</dbReference>
<evidence type="ECO:0000256" key="1">
    <source>
        <dbReference type="ARBA" id="ARBA00004651"/>
    </source>
</evidence>
<feature type="transmembrane region" description="Helical" evidence="8">
    <location>
        <begin position="284"/>
        <end position="306"/>
    </location>
</feature>
<dbReference type="RefSeq" id="WP_194452701.1">
    <property type="nucleotide sequence ID" value="NZ_CP063849.1"/>
</dbReference>
<dbReference type="GO" id="GO:0016763">
    <property type="term" value="F:pentosyltransferase activity"/>
    <property type="evidence" value="ECO:0007669"/>
    <property type="project" value="TreeGrafter"/>
</dbReference>
<evidence type="ECO:0000256" key="6">
    <source>
        <dbReference type="ARBA" id="ARBA00022989"/>
    </source>
</evidence>
<feature type="transmembrane region" description="Helical" evidence="8">
    <location>
        <begin position="217"/>
        <end position="235"/>
    </location>
</feature>
<comment type="subcellular location">
    <subcellularLocation>
        <location evidence="1">Cell membrane</location>
        <topology evidence="1">Multi-pass membrane protein</topology>
    </subcellularLocation>
</comment>
<reference evidence="9 10" key="1">
    <citation type="submission" date="2020-10" db="EMBL/GenBank/DDBJ databases">
        <title>Complete genome sequence of Paludibaculum fermentans P105T, a facultatively anaerobic acidobacterium capable of dissimilatory Fe(III) reduction.</title>
        <authorList>
            <person name="Dedysh S.N."/>
            <person name="Beletsky A.V."/>
            <person name="Kulichevskaya I.S."/>
            <person name="Mardanov A.V."/>
            <person name="Ravin N.V."/>
        </authorList>
    </citation>
    <scope>NUCLEOTIDE SEQUENCE [LARGE SCALE GENOMIC DNA]</scope>
    <source>
        <strain evidence="9 10">P105</strain>
    </source>
</reference>
<protein>
    <recommendedName>
        <fullName evidence="11">Glycosyltransferase RgtA/B/C/D-like domain-containing protein</fullName>
    </recommendedName>
</protein>
<dbReference type="AlphaFoldDB" id="A0A7S7NWJ0"/>
<evidence type="ECO:0000256" key="3">
    <source>
        <dbReference type="ARBA" id="ARBA00022676"/>
    </source>
</evidence>
<keyword evidence="10" id="KW-1185">Reference proteome</keyword>
<evidence type="ECO:0000256" key="4">
    <source>
        <dbReference type="ARBA" id="ARBA00022679"/>
    </source>
</evidence>
<feature type="transmembrane region" description="Helical" evidence="8">
    <location>
        <begin position="124"/>
        <end position="144"/>
    </location>
</feature>
<evidence type="ECO:0000256" key="7">
    <source>
        <dbReference type="ARBA" id="ARBA00023136"/>
    </source>
</evidence>
<dbReference type="PANTHER" id="PTHR33908:SF11">
    <property type="entry name" value="MEMBRANE PROTEIN"/>
    <property type="match status" value="1"/>
</dbReference>
<dbReference type="EMBL" id="CP063849">
    <property type="protein sequence ID" value="QOY91046.1"/>
    <property type="molecule type" value="Genomic_DNA"/>
</dbReference>
<keyword evidence="5 8" id="KW-0812">Transmembrane</keyword>
<dbReference type="Proteomes" id="UP000593892">
    <property type="component" value="Chromosome"/>
</dbReference>
<dbReference type="InterPro" id="IPR050297">
    <property type="entry name" value="LipidA_mod_glycosyltrf_83"/>
</dbReference>
<keyword evidence="2" id="KW-1003">Cell membrane</keyword>
<evidence type="ECO:0000313" key="10">
    <source>
        <dbReference type="Proteomes" id="UP000593892"/>
    </source>
</evidence>
<evidence type="ECO:0000256" key="2">
    <source>
        <dbReference type="ARBA" id="ARBA00022475"/>
    </source>
</evidence>
<keyword evidence="4" id="KW-0808">Transferase</keyword>
<sequence>MIRKARPFAAFLLVVLAFQWLSGAYTKLLDGNYDEASHYLTSLLVRDYLAAGLPGNPLHYAENYYLHYPKIAIGHWPPVFYLVNGVWLLLLPFGPASCFVLLALTTAGLAARIHAYVRRSAPDWAAWLISLLFLTLAPVISSSIELMSEILLAWLVLESCWAFSAWMKTPTTGAGVRFTVWSSLALLTKAVGIGLAFLPPCAILLSRRNRLFAKPSLYLAGILVAAVVGPWYALAPGARHEASGHKFAGLLGVNLPTRTVKANAAKYDVAIETAEFFYRARRSLLAVPILFKWLGPLVIVAMLGAWRAARLGDADAQAVLGVLFGFLIFRFVLVSAAWEPRMLIPVVPPLLCFAWVGRTCFTFRHASACLVLLVACASGYNLTAAPRHAGSPAGEAAAWISASSSETYRTILVSSDGAVEGALAALIADSDTHRPSRYVVRASKLLAVTSWSSYVYVPKATDEDAVLRALDAVPVDLVVLQPLNSKSAFHEILMDRTVQHHPGRFRRIPVRDSSLAIFEVVGRQGPRPVGDPKIDMFLFGLGRNLSTQEGAASPQK</sequence>
<keyword evidence="7 8" id="KW-0472">Membrane</keyword>
<evidence type="ECO:0000256" key="8">
    <source>
        <dbReference type="SAM" id="Phobius"/>
    </source>
</evidence>
<evidence type="ECO:0000313" key="9">
    <source>
        <dbReference type="EMBL" id="QOY91046.1"/>
    </source>
</evidence>
<feature type="transmembrane region" description="Helical" evidence="8">
    <location>
        <begin position="86"/>
        <end position="112"/>
    </location>
</feature>